<dbReference type="Proteomes" id="UP000621500">
    <property type="component" value="Unassembled WGS sequence"/>
</dbReference>
<comment type="caution">
    <text evidence="1">The sequence shown here is derived from an EMBL/GenBank/DDBJ whole genome shotgun (WGS) entry which is preliminary data.</text>
</comment>
<evidence type="ECO:0000313" key="1">
    <source>
        <dbReference type="EMBL" id="GIH01352.1"/>
    </source>
</evidence>
<sequence>MLANYGSNLETTLEFQEEITVFAPKSVAKQVGIALSHSGLALVTMFAAVAGVSLTAVPASASSAPAASNAAAFWCPVYITDDGNGAWAACSGAVAGNTRYRVIVFCTDLRTYTGPWVRAPWPSVAGCGSARATGGNFEHECQGVCFSNPDAAIAARYPEVK</sequence>
<dbReference type="EMBL" id="BONX01000069">
    <property type="protein sequence ID" value="GIH01352.1"/>
    <property type="molecule type" value="Genomic_DNA"/>
</dbReference>
<protein>
    <submittedName>
        <fullName evidence="1">Uncharacterized protein</fullName>
    </submittedName>
</protein>
<reference evidence="1 2" key="1">
    <citation type="submission" date="2021-01" db="EMBL/GenBank/DDBJ databases">
        <title>Whole genome shotgun sequence of Plantactinospora mayteni NBRC 109088.</title>
        <authorList>
            <person name="Komaki H."/>
            <person name="Tamura T."/>
        </authorList>
    </citation>
    <scope>NUCLEOTIDE SEQUENCE [LARGE SCALE GENOMIC DNA]</scope>
    <source>
        <strain evidence="1 2">NBRC 109088</strain>
    </source>
</reference>
<gene>
    <name evidence="1" type="ORF">Pma05_79240</name>
</gene>
<accession>A0ABQ4F3A8</accession>
<proteinExistence type="predicted"/>
<keyword evidence="2" id="KW-1185">Reference proteome</keyword>
<name>A0ABQ4F3A8_9ACTN</name>
<organism evidence="1 2">
    <name type="scientific">Plantactinospora mayteni</name>
    <dbReference type="NCBI Taxonomy" id="566021"/>
    <lineage>
        <taxon>Bacteria</taxon>
        <taxon>Bacillati</taxon>
        <taxon>Actinomycetota</taxon>
        <taxon>Actinomycetes</taxon>
        <taxon>Micromonosporales</taxon>
        <taxon>Micromonosporaceae</taxon>
        <taxon>Plantactinospora</taxon>
    </lineage>
</organism>
<evidence type="ECO:0000313" key="2">
    <source>
        <dbReference type="Proteomes" id="UP000621500"/>
    </source>
</evidence>